<evidence type="ECO:0000313" key="2">
    <source>
        <dbReference type="EMBL" id="VEI22977.1"/>
    </source>
</evidence>
<dbReference type="RefSeq" id="WP_126499991.1">
    <property type="nucleotide sequence ID" value="NZ_LR134479.1"/>
</dbReference>
<sequence>MTAQHHTQPALPAQPTLQERRAHLRELMKRDDATVEDYHAVISGATEEERASLARTLSPTKLAKARGEKAALAAYAVGALTSSVPRAVRLISELFCPLRDEDFNIIPEPPMPATGQLWEFLTQGAVERSDEWVLHFVEECSDDWYIDSWTRLNKLMREHSLTSLSPGYLCMMMNAVPHVREKSAREYRNIEQFFRNDPVLLEREFWDAFTVEGVLAQSKWDPALQPEYRSPSFSALAQVMCETFSEIRPRFLDETLKGLLRDYSAHHVRHFYRAHAALQPTPQEITERFALYLSVLGTAYSPAIAMAQDLLEQAVYELPDAQARELIEVSATVLTRTEKKVLRAQIRLLSLLLEVHPECTEQVSQTVQDAFKSMPLDLQDEAQKLINDPVRETPTRQDAAGSITVPDITPKDCEPQGCLAPRPPITTDRELMECLAATFHGGDGTDIPRILEYLEHAESLDINDAERQLLWETRNLLIESPSSIYTLSSPNIPYLAIAALIKSGQIQHADIAKIPIIPTWYTERLYLSDEHGNPVTVDEQTIKEHQSRPINVKATGTELHLNERGPHTLLMEQLFALIFADQDAETNIVTAPFAPQRVALERTTGTVLTQYWESLYLARMHSFPLQFPLWVGTDTPDAAALSVEAAAFNTNSTQIEYVHRMLESKYYPSYRTVMGWYGWLMQNNPDIFSAQTMPILVAAIHAHNAYGADVIIRILGDTHRVLGAASYSALGLGASAKTTEVRANAAEALASLADRGMADTALFSEELCWLLSQHHVKAQRIEQTFRDAALISPLAGWRIMQVLEGILPVVGEVYRGGALVQLLVQLAGEYGVSVEVPEVLRPKMKGSTVLAKSLRALGKLQPHPTELAEQARDQAQELLDQHRCAQP</sequence>
<organism evidence="2 3">
    <name type="scientific">Rothia aeria</name>
    <dbReference type="NCBI Taxonomy" id="172042"/>
    <lineage>
        <taxon>Bacteria</taxon>
        <taxon>Bacillati</taxon>
        <taxon>Actinomycetota</taxon>
        <taxon>Actinomycetes</taxon>
        <taxon>Micrococcales</taxon>
        <taxon>Micrococcaceae</taxon>
        <taxon>Rothia</taxon>
    </lineage>
</organism>
<dbReference type="AlphaFoldDB" id="A0A7Z9A544"/>
<evidence type="ECO:0000259" key="1">
    <source>
        <dbReference type="Pfam" id="PF20103"/>
    </source>
</evidence>
<evidence type="ECO:0000313" key="3">
    <source>
        <dbReference type="Proteomes" id="UP000282386"/>
    </source>
</evidence>
<dbReference type="InterPro" id="IPR016024">
    <property type="entry name" value="ARM-type_fold"/>
</dbReference>
<accession>A0A7Z9A544</accession>
<dbReference type="EMBL" id="LR134479">
    <property type="protein sequence ID" value="VEI22977.1"/>
    <property type="molecule type" value="Genomic_DNA"/>
</dbReference>
<dbReference type="Proteomes" id="UP000282386">
    <property type="component" value="Chromosome"/>
</dbReference>
<feature type="domain" description="DUF6493" evidence="1">
    <location>
        <begin position="131"/>
        <end position="340"/>
    </location>
</feature>
<name>A0A7Z9A544_9MICC</name>
<dbReference type="Pfam" id="PF20103">
    <property type="entry name" value="DUF6493"/>
    <property type="match status" value="1"/>
</dbReference>
<proteinExistence type="predicted"/>
<protein>
    <recommendedName>
        <fullName evidence="1">DUF6493 domain-containing protein</fullName>
    </recommendedName>
</protein>
<dbReference type="SUPFAM" id="SSF48371">
    <property type="entry name" value="ARM repeat"/>
    <property type="match status" value="1"/>
</dbReference>
<reference evidence="2 3" key="1">
    <citation type="submission" date="2018-12" db="EMBL/GenBank/DDBJ databases">
        <authorList>
            <consortium name="Pathogen Informatics"/>
        </authorList>
    </citation>
    <scope>NUCLEOTIDE SEQUENCE [LARGE SCALE GENOMIC DNA]</scope>
    <source>
        <strain evidence="2 3">NCTC10207</strain>
    </source>
</reference>
<gene>
    <name evidence="2" type="ORF">NCTC10207_01073</name>
</gene>
<dbReference type="InterPro" id="IPR045472">
    <property type="entry name" value="DUF6493"/>
</dbReference>